<protein>
    <submittedName>
        <fullName evidence="1">Uncharacterized protein</fullName>
    </submittedName>
</protein>
<dbReference type="Proteomes" id="UP000324222">
    <property type="component" value="Unassembled WGS sequence"/>
</dbReference>
<accession>A0A5B7FXF5</accession>
<dbReference type="EMBL" id="VSRR010009232">
    <property type="protein sequence ID" value="MPC50015.1"/>
    <property type="molecule type" value="Genomic_DNA"/>
</dbReference>
<evidence type="ECO:0000313" key="1">
    <source>
        <dbReference type="EMBL" id="MPC50015.1"/>
    </source>
</evidence>
<dbReference type="AlphaFoldDB" id="A0A5B7FXF5"/>
<evidence type="ECO:0000313" key="2">
    <source>
        <dbReference type="Proteomes" id="UP000324222"/>
    </source>
</evidence>
<sequence length="70" mass="7546">MHLSPTFHALTTPDSLLLPSLVTPAAAVEELPVCRLCPRPSAIVFVYTGGAAAARWQQFRSPRTLNVLTS</sequence>
<proteinExistence type="predicted"/>
<organism evidence="1 2">
    <name type="scientific">Portunus trituberculatus</name>
    <name type="common">Swimming crab</name>
    <name type="synonym">Neptunus trituberculatus</name>
    <dbReference type="NCBI Taxonomy" id="210409"/>
    <lineage>
        <taxon>Eukaryota</taxon>
        <taxon>Metazoa</taxon>
        <taxon>Ecdysozoa</taxon>
        <taxon>Arthropoda</taxon>
        <taxon>Crustacea</taxon>
        <taxon>Multicrustacea</taxon>
        <taxon>Malacostraca</taxon>
        <taxon>Eumalacostraca</taxon>
        <taxon>Eucarida</taxon>
        <taxon>Decapoda</taxon>
        <taxon>Pleocyemata</taxon>
        <taxon>Brachyura</taxon>
        <taxon>Eubrachyura</taxon>
        <taxon>Portunoidea</taxon>
        <taxon>Portunidae</taxon>
        <taxon>Portuninae</taxon>
        <taxon>Portunus</taxon>
    </lineage>
</organism>
<reference evidence="1 2" key="1">
    <citation type="submission" date="2019-05" db="EMBL/GenBank/DDBJ databases">
        <title>Another draft genome of Portunus trituberculatus and its Hox gene families provides insights of decapod evolution.</title>
        <authorList>
            <person name="Jeong J.-H."/>
            <person name="Song I."/>
            <person name="Kim S."/>
            <person name="Choi T."/>
            <person name="Kim D."/>
            <person name="Ryu S."/>
            <person name="Kim W."/>
        </authorList>
    </citation>
    <scope>NUCLEOTIDE SEQUENCE [LARGE SCALE GENOMIC DNA]</scope>
    <source>
        <tissue evidence="1">Muscle</tissue>
    </source>
</reference>
<comment type="caution">
    <text evidence="1">The sequence shown here is derived from an EMBL/GenBank/DDBJ whole genome shotgun (WGS) entry which is preliminary data.</text>
</comment>
<gene>
    <name evidence="1" type="ORF">E2C01_043833</name>
</gene>
<name>A0A5B7FXF5_PORTR</name>
<keyword evidence="2" id="KW-1185">Reference proteome</keyword>